<evidence type="ECO:0000256" key="1">
    <source>
        <dbReference type="SAM" id="Phobius"/>
    </source>
</evidence>
<dbReference type="RefSeq" id="WP_133989431.1">
    <property type="nucleotide sequence ID" value="NZ_SODV01000001.1"/>
</dbReference>
<keyword evidence="1" id="KW-1133">Transmembrane helix</keyword>
<sequence>MTISTTKTLKVLYVLAWIIFVGVSIEAGGFIFSTIYTLEINPVNAHRSWPGLDLSSLYDYDRGYFLAEMVQISLVSVMRAVLFYLIIDILHNNKLDIARPFSKNVGRFLFRVSYLSLLIGLFSWFGTKYTEWLVSKGVKLPDLQDLRLGGADVWLFMGVTIYVIAQIFKRGIDLQTENELTV</sequence>
<feature type="transmembrane region" description="Helical" evidence="1">
    <location>
        <begin position="108"/>
        <end position="126"/>
    </location>
</feature>
<evidence type="ECO:0000313" key="2">
    <source>
        <dbReference type="EMBL" id="TDW99047.1"/>
    </source>
</evidence>
<feature type="transmembrane region" description="Helical" evidence="1">
    <location>
        <begin position="12"/>
        <end position="38"/>
    </location>
</feature>
<evidence type="ECO:0000313" key="3">
    <source>
        <dbReference type="Proteomes" id="UP000294498"/>
    </source>
</evidence>
<dbReference type="InterPro" id="IPR021354">
    <property type="entry name" value="DUF2975"/>
</dbReference>
<dbReference type="AlphaFoldDB" id="A0A4R8DMY5"/>
<keyword evidence="3" id="KW-1185">Reference proteome</keyword>
<comment type="caution">
    <text evidence="2">The sequence shown here is derived from an EMBL/GenBank/DDBJ whole genome shotgun (WGS) entry which is preliminary data.</text>
</comment>
<organism evidence="2 3">
    <name type="scientific">Dinghuibacter silviterrae</name>
    <dbReference type="NCBI Taxonomy" id="1539049"/>
    <lineage>
        <taxon>Bacteria</taxon>
        <taxon>Pseudomonadati</taxon>
        <taxon>Bacteroidota</taxon>
        <taxon>Chitinophagia</taxon>
        <taxon>Chitinophagales</taxon>
        <taxon>Chitinophagaceae</taxon>
        <taxon>Dinghuibacter</taxon>
    </lineage>
</organism>
<protein>
    <submittedName>
        <fullName evidence="2">DUF2975 family protein</fullName>
    </submittedName>
</protein>
<keyword evidence="1" id="KW-0472">Membrane</keyword>
<proteinExistence type="predicted"/>
<feature type="transmembrane region" description="Helical" evidence="1">
    <location>
        <begin position="146"/>
        <end position="165"/>
    </location>
</feature>
<accession>A0A4R8DMY5</accession>
<reference evidence="2 3" key="1">
    <citation type="submission" date="2019-03" db="EMBL/GenBank/DDBJ databases">
        <title>Genomic Encyclopedia of Type Strains, Phase IV (KMG-IV): sequencing the most valuable type-strain genomes for metagenomic binning, comparative biology and taxonomic classification.</title>
        <authorList>
            <person name="Goeker M."/>
        </authorList>
    </citation>
    <scope>NUCLEOTIDE SEQUENCE [LARGE SCALE GENOMIC DNA]</scope>
    <source>
        <strain evidence="2 3">DSM 100059</strain>
    </source>
</reference>
<dbReference type="Proteomes" id="UP000294498">
    <property type="component" value="Unassembled WGS sequence"/>
</dbReference>
<keyword evidence="1" id="KW-0812">Transmembrane</keyword>
<gene>
    <name evidence="2" type="ORF">EDB95_0055</name>
</gene>
<feature type="transmembrane region" description="Helical" evidence="1">
    <location>
        <begin position="64"/>
        <end position="87"/>
    </location>
</feature>
<dbReference type="Pfam" id="PF11188">
    <property type="entry name" value="DUF2975"/>
    <property type="match status" value="1"/>
</dbReference>
<dbReference type="OrthoDB" id="672524at2"/>
<name>A0A4R8DMY5_9BACT</name>
<dbReference type="EMBL" id="SODV01000001">
    <property type="protein sequence ID" value="TDW99047.1"/>
    <property type="molecule type" value="Genomic_DNA"/>
</dbReference>